<keyword evidence="3 5" id="KW-0413">Isomerase</keyword>
<feature type="domain" description="Alanine racemase N-terminal" evidence="4">
    <location>
        <begin position="13"/>
        <end position="228"/>
    </location>
</feature>
<dbReference type="GO" id="GO:0008784">
    <property type="term" value="F:alanine racemase activity"/>
    <property type="evidence" value="ECO:0007669"/>
    <property type="project" value="UniProtKB-EC"/>
</dbReference>
<dbReference type="Pfam" id="PF01168">
    <property type="entry name" value="Ala_racemase_N"/>
    <property type="match status" value="1"/>
</dbReference>
<dbReference type="PANTHER" id="PTHR30511">
    <property type="entry name" value="ALANINE RACEMASE"/>
    <property type="match status" value="1"/>
</dbReference>
<organism evidence="5 6">
    <name type="scientific">Flavonifractor hominis</name>
    <dbReference type="NCBI Taxonomy" id="3133178"/>
    <lineage>
        <taxon>Bacteria</taxon>
        <taxon>Bacillati</taxon>
        <taxon>Bacillota</taxon>
        <taxon>Clostridia</taxon>
        <taxon>Eubacteriales</taxon>
        <taxon>Oscillospiraceae</taxon>
        <taxon>Flavonifractor</taxon>
    </lineage>
</organism>
<dbReference type="RefSeq" id="WP_349141305.1">
    <property type="nucleotide sequence ID" value="NZ_JBBMFT010000014.1"/>
</dbReference>
<evidence type="ECO:0000256" key="3">
    <source>
        <dbReference type="ARBA" id="ARBA00023235"/>
    </source>
</evidence>
<dbReference type="EC" id="5.1.1.1" evidence="5"/>
<evidence type="ECO:0000256" key="2">
    <source>
        <dbReference type="ARBA" id="ARBA00022898"/>
    </source>
</evidence>
<dbReference type="InterPro" id="IPR001608">
    <property type="entry name" value="Ala_racemase_N"/>
</dbReference>
<evidence type="ECO:0000256" key="1">
    <source>
        <dbReference type="ARBA" id="ARBA00001933"/>
    </source>
</evidence>
<proteinExistence type="predicted"/>
<dbReference type="SUPFAM" id="SSF51419">
    <property type="entry name" value="PLP-binding barrel"/>
    <property type="match status" value="1"/>
</dbReference>
<reference evidence="5 6" key="1">
    <citation type="submission" date="2024-03" db="EMBL/GenBank/DDBJ databases">
        <title>Human intestinal bacterial collection.</title>
        <authorList>
            <person name="Pauvert C."/>
            <person name="Hitch T.C.A."/>
            <person name="Clavel T."/>
        </authorList>
    </citation>
    <scope>NUCLEOTIDE SEQUENCE [LARGE SCALE GENOMIC DNA]</scope>
    <source>
        <strain evidence="5 6">CLA-AP-H34</strain>
    </source>
</reference>
<name>A0ABV1ES65_9FIRM</name>
<dbReference type="InterPro" id="IPR000821">
    <property type="entry name" value="Ala_racemase"/>
</dbReference>
<sequence>MQRQRNYPRLVCDLAGLRANVAQVTERCRAAGIQVTGVIKGINALLPLVTAFLEGGCSQLATSRLSQVEDCRSAGVDAPFLLLRVPQLCELADVVRLCQMSLESDVTTLDALEAECARQGREHSVLLMADLGDLREGFWGAEELVQAAVHVEKALPHLHLAGVGTNLGCYGSIRPTRAKLEELAELAEQVERAIGRRLELVSGGATTSYPLVVDGQMPERINHLRIGENILLGYDLRHEWGRTDLDYLNGQVFTLQAQVVEVRSKPSYPQGEIFIDAFGNRPEYEDRGIRRRALLALGKLDVGELSHLHPRLPGVTVLGGSSDHTILDVEDCPRPIQVGDVLEFDLSYSALLYLTAARDVSIDYHADSFSI</sequence>
<dbReference type="InterPro" id="IPR029066">
    <property type="entry name" value="PLP-binding_barrel"/>
</dbReference>
<protein>
    <submittedName>
        <fullName evidence="5">Alanine racemase</fullName>
        <ecNumber evidence="5">5.1.1.1</ecNumber>
    </submittedName>
</protein>
<dbReference type="Proteomes" id="UP001440599">
    <property type="component" value="Unassembled WGS sequence"/>
</dbReference>
<accession>A0ABV1ES65</accession>
<keyword evidence="2" id="KW-0663">Pyridoxal phosphate</keyword>
<evidence type="ECO:0000313" key="5">
    <source>
        <dbReference type="EMBL" id="MEQ2457445.1"/>
    </source>
</evidence>
<comment type="caution">
    <text evidence="5">The sequence shown here is derived from an EMBL/GenBank/DDBJ whole genome shotgun (WGS) entry which is preliminary data.</text>
</comment>
<evidence type="ECO:0000313" key="6">
    <source>
        <dbReference type="Proteomes" id="UP001440599"/>
    </source>
</evidence>
<comment type="cofactor">
    <cofactor evidence="1">
        <name>pyridoxal 5'-phosphate</name>
        <dbReference type="ChEBI" id="CHEBI:597326"/>
    </cofactor>
</comment>
<dbReference type="Gene3D" id="3.20.20.10">
    <property type="entry name" value="Alanine racemase"/>
    <property type="match status" value="1"/>
</dbReference>
<keyword evidence="6" id="KW-1185">Reference proteome</keyword>
<evidence type="ECO:0000259" key="4">
    <source>
        <dbReference type="Pfam" id="PF01168"/>
    </source>
</evidence>
<dbReference type="PANTHER" id="PTHR30511:SF3">
    <property type="entry name" value="LYSINE RACEMASE"/>
    <property type="match status" value="1"/>
</dbReference>
<gene>
    <name evidence="5" type="ORF">WMO45_13035</name>
</gene>
<dbReference type="EMBL" id="JBBMFT010000014">
    <property type="protein sequence ID" value="MEQ2457445.1"/>
    <property type="molecule type" value="Genomic_DNA"/>
</dbReference>